<sequence>MRNKNMKLFGIPLFFLVFGVLFLILGFNGGETASIFSRPPGATSWITSGDVIDAFTFIPMIIGVSFLVLFISTFSISFYKWIRDI</sequence>
<accession>A0ABS5NWS2</accession>
<reference evidence="2 3" key="1">
    <citation type="submission" date="2021-05" db="EMBL/GenBank/DDBJ databases">
        <title>Novel Bacillus species.</title>
        <authorList>
            <person name="Liu G."/>
        </authorList>
    </citation>
    <scope>NUCLEOTIDE SEQUENCE [LARGE SCALE GENOMIC DNA]</scope>
    <source>
        <strain evidence="2 3">FJAT-49705</strain>
    </source>
</reference>
<dbReference type="EMBL" id="JAGYPM010000004">
    <property type="protein sequence ID" value="MBS4192287.1"/>
    <property type="molecule type" value="Genomic_DNA"/>
</dbReference>
<feature type="transmembrane region" description="Helical" evidence="1">
    <location>
        <begin position="56"/>
        <end position="79"/>
    </location>
</feature>
<evidence type="ECO:0000313" key="3">
    <source>
        <dbReference type="Proteomes" id="UP000681027"/>
    </source>
</evidence>
<evidence type="ECO:0000256" key="1">
    <source>
        <dbReference type="SAM" id="Phobius"/>
    </source>
</evidence>
<name>A0ABS5NWS2_9BACI</name>
<evidence type="ECO:0000313" key="2">
    <source>
        <dbReference type="EMBL" id="MBS4192287.1"/>
    </source>
</evidence>
<keyword evidence="1" id="KW-0472">Membrane</keyword>
<keyword evidence="3" id="KW-1185">Reference proteome</keyword>
<comment type="caution">
    <text evidence="2">The sequence shown here is derived from an EMBL/GenBank/DDBJ whole genome shotgun (WGS) entry which is preliminary data.</text>
</comment>
<dbReference type="RefSeq" id="WP_213103712.1">
    <property type="nucleotide sequence ID" value="NZ_JAGYPM010000004.1"/>
</dbReference>
<protein>
    <submittedName>
        <fullName evidence="2">Uncharacterized protein</fullName>
    </submittedName>
</protein>
<gene>
    <name evidence="2" type="ORF">KHA94_19170</name>
</gene>
<keyword evidence="1" id="KW-0812">Transmembrane</keyword>
<proteinExistence type="predicted"/>
<organism evidence="2 3">
    <name type="scientific">Cytobacillus citreus</name>
    <dbReference type="NCBI Taxonomy" id="2833586"/>
    <lineage>
        <taxon>Bacteria</taxon>
        <taxon>Bacillati</taxon>
        <taxon>Bacillota</taxon>
        <taxon>Bacilli</taxon>
        <taxon>Bacillales</taxon>
        <taxon>Bacillaceae</taxon>
        <taxon>Cytobacillus</taxon>
    </lineage>
</organism>
<dbReference type="Proteomes" id="UP000681027">
    <property type="component" value="Unassembled WGS sequence"/>
</dbReference>
<keyword evidence="1" id="KW-1133">Transmembrane helix</keyword>